<dbReference type="Gene3D" id="1.10.510.10">
    <property type="entry name" value="Transferase(Phosphotransferase) domain 1"/>
    <property type="match status" value="1"/>
</dbReference>
<dbReference type="Pfam" id="PF18741">
    <property type="entry name" value="MTES_1575"/>
    <property type="match status" value="1"/>
</dbReference>
<evidence type="ECO:0000256" key="1">
    <source>
        <dbReference type="SAM" id="Coils"/>
    </source>
</evidence>
<dbReference type="Pfam" id="PF00069">
    <property type="entry name" value="Pkinase"/>
    <property type="match status" value="1"/>
</dbReference>
<dbReference type="Proteomes" id="UP001226651">
    <property type="component" value="Chromosome"/>
</dbReference>
<organism evidence="4 5">
    <name type="scientific">Proteus appendicitidis</name>
    <dbReference type="NCBI Taxonomy" id="3034648"/>
    <lineage>
        <taxon>Bacteria</taxon>
        <taxon>Pseudomonadati</taxon>
        <taxon>Pseudomonadota</taxon>
        <taxon>Gammaproteobacteria</taxon>
        <taxon>Enterobacterales</taxon>
        <taxon>Morganellaceae</taxon>
        <taxon>Proteus</taxon>
    </lineage>
</organism>
<keyword evidence="1" id="KW-0175">Coiled coil</keyword>
<protein>
    <submittedName>
        <fullName evidence="4">AAA domain-containing protein</fullName>
    </submittedName>
</protein>
<feature type="coiled-coil region" evidence="1">
    <location>
        <begin position="1538"/>
        <end position="1565"/>
    </location>
</feature>
<evidence type="ECO:0000259" key="3">
    <source>
        <dbReference type="PROSITE" id="PS50011"/>
    </source>
</evidence>
<dbReference type="InterPro" id="IPR011009">
    <property type="entry name" value="Kinase-like_dom_sf"/>
</dbReference>
<accession>A0ABY8Y4G9</accession>
<evidence type="ECO:0000313" key="5">
    <source>
        <dbReference type="Proteomes" id="UP001226651"/>
    </source>
</evidence>
<proteinExistence type="predicted"/>
<feature type="domain" description="Protein kinase" evidence="3">
    <location>
        <begin position="105"/>
        <end position="358"/>
    </location>
</feature>
<dbReference type="EMBL" id="CP127389">
    <property type="protein sequence ID" value="WIV87056.1"/>
    <property type="molecule type" value="Genomic_DNA"/>
</dbReference>
<name>A0ABY8Y4G9_9GAMM</name>
<dbReference type="SUPFAM" id="SSF52540">
    <property type="entry name" value="P-loop containing nucleoside triphosphate hydrolases"/>
    <property type="match status" value="1"/>
</dbReference>
<feature type="compositionally biased region" description="Acidic residues" evidence="2">
    <location>
        <begin position="1677"/>
        <end position="1690"/>
    </location>
</feature>
<feature type="region of interest" description="Disordered" evidence="2">
    <location>
        <begin position="1660"/>
        <end position="1700"/>
    </location>
</feature>
<dbReference type="InterPro" id="IPR025103">
    <property type="entry name" value="DUF4011"/>
</dbReference>
<dbReference type="PROSITE" id="PS50011">
    <property type="entry name" value="PROTEIN_KINASE_DOM"/>
    <property type="match status" value="1"/>
</dbReference>
<dbReference type="SUPFAM" id="SSF56112">
    <property type="entry name" value="Protein kinase-like (PK-like)"/>
    <property type="match status" value="1"/>
</dbReference>
<keyword evidence="5" id="KW-1185">Reference proteome</keyword>
<dbReference type="InterPro" id="IPR041677">
    <property type="entry name" value="DNA2/NAM7_AAA_11"/>
</dbReference>
<gene>
    <name evidence="4" type="ORF">QQS39_11245</name>
</gene>
<dbReference type="Pfam" id="PF13195">
    <property type="entry name" value="DUF4011"/>
    <property type="match status" value="1"/>
</dbReference>
<dbReference type="InterPro" id="IPR000719">
    <property type="entry name" value="Prot_kinase_dom"/>
</dbReference>
<dbReference type="Gene3D" id="3.40.50.300">
    <property type="entry name" value="P-loop containing nucleotide triphosphate hydrolases"/>
    <property type="match status" value="3"/>
</dbReference>
<dbReference type="CDD" id="cd18808">
    <property type="entry name" value="SF1_C_Upf1"/>
    <property type="match status" value="1"/>
</dbReference>
<sequence length="2084" mass="239656">MTMIRFCPHCQTERQLTEIFCAGQINDKPCGWDLTIEPIHESGWRPSPPISSSPSIEASTVIPDLNHFQPRKCVNGHLMGEDDFICFECGADPTDEIENNDVTDNETFRLIGDWRLEQRINSINSERERYNVSNLKTEQEGVLTLYLKGEEPDPTIYQVLNLISTDHIPVFYETGRWENRAWHVTERLDGGSLSQFIERGDFWQPNEINALVSELGTAIAALTEHGVRHRALKPSNLMIRTREPLDIVVIEYGSACLSEFDLDIVSPLEISRYSAPEILAGGVSAASDWWSLGIILLEQLTQGACFKHIHDNAFLIQVMTNGVELPDDLDPNIQLLLRGLLCRDRFQRWQWNEVNAWLQGLAVQAPEINRNNENQQYYQFQFADQPFNQPDAFAMVAAQAQFWDQATELLIHGEITTWLSQFDNSGKQVAQLQSLVEKQDIEPDLRFTLALRILNPNMPLIYRGEIITPAWLLEHPLLGYQLICQPLATELQSIDETHWLVQLYYRQCTVRERAQQQRIPLNEESLQLYLLITSLSQLVARWEIIRAEFPDTYNENLRALIDRKNMHENDYILLLSAEIGQYITLDSLVNNAAKLARDLAIKTFDKQQAKVLLATPRYQLIEQLSERIGDFKRVNHDIIDRWADDFLLTRRLPLEHIIVMLCIPVEKWQVPESQKYILEVLHFFAKKLVSTSQRGNLVRMRLTPNAGRVDLTECCFDNEKATNLLEHLINRKKRLFSLEGEVLRQREKLNNRLWILQLNTQSYQRDTGINGMYLGFPFLVLNTQPNKIKPRIAPLFLWPVSMNILGGAQGAVQIAFDTERASVRLNPALANFVGIPAVNEWQKVLDSLMSQTGLSVSEMMLTLSSLLTTSDHTLSPLPSLTEEIPENSAYIHCSAVLFHTSFIGQMISADLQQIAHLPINGTALATMLKVNTTAQALETQETLTDNYLLSLADPSQNTIIQAARKQTGLLIEGPPGTGKSQTIVNLIADAIGRQKTALVLCQKPAALDVVYKRLVANGLQDRVLIIHQNPKGREIISAIREQLALEYKRQLIADVKQDTPFNRDRTLNLIQFYETTLDSYYKALYLTDKQYDYSYREVLSGLLELESQQKWATSSDELNTLLSQYNKATFIQLIDNLTLYGLDWYAINYENTPLNNVALFLPDSTLYRQFNENITRFIEAEKQRDTAYSLPYQQITIDKLTTHETALMQCKQQLKNRNDQQWNNLSRWLTLFLNEQGKQNKGEQLIAQLEQLATRLQQIDSESSDPLIFRLLAPLDNATLATLSRAVADKLKPSFLRFLNPYYYSRNSKLKNFIAQSGKEDKVEHYITLHKTITTEQQWRLLYQELQPIYQQLGLEQHLEQQNTQWQNTISTVMTQLKACGDDIALLALYPQPEHFIESIQSAKKQGFEQQCLEIENAIIRAKTQQTSLDKLVGLQETLTDLCYQQFYGAINKGELLTTQLQQLALSLPALSQFQLFRQRTTHFSPNDWQVLALSRQLVDENSSSDPIDLLKATLSYLFYSVVRTDIEIKNPVLKTQSEQLQKYIEQLTESYQQLQQTNRALLTENIELSRIENARHWEKITRLTGPRALRLREFIDQATQLGLLRLRPIWLMTPDVASQILPLQAGLFDSVIYDEASQMPIEFTLPTLYRGKQAIVSGDEKQMPPSSFFSGKFNENEDDEDNDNEEDEQQEKSSEQWDSSQICHCPDLLHLARTVLPIHTLDIHYRSAFRELINFSNYAFYENRLNIPAQHSAKTIDTVKPLHFMAINGTYVNQTNEKEALAIVEHLATLWQMPFDKRPSVGVVTFNQKQAQLINQHIRDRNDYDVDFLKAYTEESARLDNDEDMSFFVKNVENVQGDERDVILFSTTFGRNAQGTFRRNFGVLGQTGGERRLNVAITRAKKQVVIMSSMPIDEISDLLSTNKHPEIPRDYLQGYLTYASYCHQINKQEENKRLLARLCRTQASVVTQEQINDQFVIDVTRFIQSQGYHIAPSQQAGIFSFDCLIEDEGQGKLLMGIECDMPQHEWLSQACARELWRKDILRKVVPYHYRVSLTQWFYHRQEAQQQLLEALQHASLLNEKVSE</sequence>
<dbReference type="Pfam" id="PF13087">
    <property type="entry name" value="AAA_12"/>
    <property type="match status" value="1"/>
</dbReference>
<dbReference type="RefSeq" id="WP_285804537.1">
    <property type="nucleotide sequence ID" value="NZ_CP127389.1"/>
</dbReference>
<dbReference type="PANTHER" id="PTHR10887">
    <property type="entry name" value="DNA2/NAM7 HELICASE FAMILY"/>
    <property type="match status" value="1"/>
</dbReference>
<dbReference type="InterPro" id="IPR041679">
    <property type="entry name" value="DNA2/NAM7-like_C"/>
</dbReference>
<evidence type="ECO:0000256" key="2">
    <source>
        <dbReference type="SAM" id="MobiDB-lite"/>
    </source>
</evidence>
<dbReference type="InterPro" id="IPR049468">
    <property type="entry name" value="Restrct_endonuc-II-like_dom"/>
</dbReference>
<dbReference type="InterPro" id="IPR047187">
    <property type="entry name" value="SF1_C_Upf1"/>
</dbReference>
<dbReference type="InterPro" id="IPR027417">
    <property type="entry name" value="P-loop_NTPase"/>
</dbReference>
<evidence type="ECO:0000313" key="4">
    <source>
        <dbReference type="EMBL" id="WIV87056.1"/>
    </source>
</evidence>
<dbReference type="SMART" id="SM00220">
    <property type="entry name" value="S_TKc"/>
    <property type="match status" value="1"/>
</dbReference>
<dbReference type="InterPro" id="IPR045055">
    <property type="entry name" value="DNA2/NAM7-like"/>
</dbReference>
<dbReference type="Pfam" id="PF13086">
    <property type="entry name" value="AAA_11"/>
    <property type="match status" value="1"/>
</dbReference>
<reference evidence="4 5" key="1">
    <citation type="submission" date="2023-06" db="EMBL/GenBank/DDBJ databases">
        <title>Proteus appendicitidis sp. nov., isolated from the appendiceal pus of an appendicitis patient in Yongzhou, China.</title>
        <authorList>
            <person name="Cai X."/>
        </authorList>
    </citation>
    <scope>NUCLEOTIDE SEQUENCE [LARGE SCALE GENOMIC DNA]</scope>
    <source>
        <strain evidence="4 5">HZ0627</strain>
    </source>
</reference>
<dbReference type="PANTHER" id="PTHR10887:SF495">
    <property type="entry name" value="HELICASE SENATAXIN ISOFORM X1-RELATED"/>
    <property type="match status" value="1"/>
</dbReference>